<organism evidence="1 2">
    <name type="scientific">Spirosoma rhododendri</name>
    <dbReference type="NCBI Taxonomy" id="2728024"/>
    <lineage>
        <taxon>Bacteria</taxon>
        <taxon>Pseudomonadati</taxon>
        <taxon>Bacteroidota</taxon>
        <taxon>Cytophagia</taxon>
        <taxon>Cytophagales</taxon>
        <taxon>Cytophagaceae</taxon>
        <taxon>Spirosoma</taxon>
    </lineage>
</organism>
<sequence>MPRIFTYALLLLCSLISCQRVKPELPVAQNYEPALTEPISYLAGQITFPIDELERKINKALDPVLVTEEAFEGKSGEAWRLRVERTGPVKIHYDNQQAFFSAPLRVLYSNPIALTKKRKSHTLCALSVNFASPLSVGENWRLTTRSQLKDYEWIQKPTIKLLGIKINVTKLADNILQKRRADIQTIIDKAVRDELQLNKEVHKIWTDMQNPLRISKKPAELWLVPKPFSVATSPVRGGKNAIIVPIRIAFRVGTKVGEKPVLTEREPLPRLMRRDSLAGESSLHVLTFVTYDDINRVLSETIKNDKISLSGKKLTIKNAAISGGGKSLILKTDVKGIVNGTLYFRGKPHYDTLTNTLTVQNLDFDVQTRETLMKTADWLLHDSLRDTLQAVTVVPLSKEIEQLPTKIETAFEKGGPGKNTDLDIKTFRLVPQRLVVRPTGIQVLISVQSRINVTVQHI</sequence>
<keyword evidence="2" id="KW-1185">Reference proteome</keyword>
<name>A0A7L5DPZ5_9BACT</name>
<protein>
    <submittedName>
        <fullName evidence="1">DUF4403 family protein</fullName>
    </submittedName>
</protein>
<dbReference type="KEGG" id="srho:HH216_20345"/>
<dbReference type="Pfam" id="PF14356">
    <property type="entry name" value="DUF4403"/>
    <property type="match status" value="1"/>
</dbReference>
<evidence type="ECO:0000313" key="2">
    <source>
        <dbReference type="Proteomes" id="UP000501128"/>
    </source>
</evidence>
<gene>
    <name evidence="1" type="ORF">HH216_20345</name>
</gene>
<dbReference type="Proteomes" id="UP000501128">
    <property type="component" value="Chromosome"/>
</dbReference>
<reference evidence="1 2" key="1">
    <citation type="submission" date="2020-04" db="EMBL/GenBank/DDBJ databases">
        <title>Genome sequencing of novel species.</title>
        <authorList>
            <person name="Heo J."/>
            <person name="Kim S.-J."/>
            <person name="Kim J.-S."/>
            <person name="Hong S.-B."/>
            <person name="Kwon S.-W."/>
        </authorList>
    </citation>
    <scope>NUCLEOTIDE SEQUENCE [LARGE SCALE GENOMIC DNA]</scope>
    <source>
        <strain evidence="1 2">CJU-R4</strain>
    </source>
</reference>
<proteinExistence type="predicted"/>
<dbReference type="RefSeq" id="WP_169552468.1">
    <property type="nucleotide sequence ID" value="NZ_CP051677.1"/>
</dbReference>
<evidence type="ECO:0000313" key="1">
    <source>
        <dbReference type="EMBL" id="QJD80509.1"/>
    </source>
</evidence>
<accession>A0A7L5DPZ5</accession>
<dbReference type="PROSITE" id="PS51257">
    <property type="entry name" value="PROKAR_LIPOPROTEIN"/>
    <property type="match status" value="1"/>
</dbReference>
<dbReference type="InterPro" id="IPR025515">
    <property type="entry name" value="DUF4403"/>
</dbReference>
<dbReference type="AlphaFoldDB" id="A0A7L5DPZ5"/>
<dbReference type="EMBL" id="CP051677">
    <property type="protein sequence ID" value="QJD80509.1"/>
    <property type="molecule type" value="Genomic_DNA"/>
</dbReference>